<evidence type="ECO:0000313" key="1">
    <source>
        <dbReference type="EMBL" id="QHS01759.1"/>
    </source>
</evidence>
<dbReference type="Proteomes" id="UP000465071">
    <property type="component" value="Segment"/>
</dbReference>
<dbReference type="GO" id="GO:0004812">
    <property type="term" value="F:aminoacyl-tRNA ligase activity"/>
    <property type="evidence" value="ECO:0007669"/>
    <property type="project" value="UniProtKB-KW"/>
</dbReference>
<name>A0A6B9Y0P1_9CAUD</name>
<keyword evidence="2" id="KW-1185">Reference proteome</keyword>
<protein>
    <submittedName>
        <fullName evidence="1">Valyl-tRNA synthetase modifier</fullName>
    </submittedName>
</protein>
<proteinExistence type="predicted"/>
<reference evidence="2" key="1">
    <citation type="submission" date="2019-12" db="EMBL/GenBank/DDBJ databases">
        <authorList>
            <person name="Wang K."/>
            <person name="Tamayo M.G."/>
            <person name="Penner T.V."/>
            <person name="Cook B.W.M."/>
            <person name="Court D.A."/>
            <person name="Theriault S.S."/>
        </authorList>
    </citation>
    <scope>NUCLEOTIDE SEQUENCE [LARGE SCALE GENOMIC DNA]</scope>
</reference>
<accession>A0A6B9Y0P1</accession>
<organism evidence="1 2">
    <name type="scientific">Enterobacter phage vB_EclM_CIP9</name>
    <dbReference type="NCBI Taxonomy" id="2696340"/>
    <lineage>
        <taxon>Viruses</taxon>
        <taxon>Duplodnaviria</taxon>
        <taxon>Heunggongvirae</taxon>
        <taxon>Uroviricota</taxon>
        <taxon>Caudoviricetes</taxon>
        <taxon>Pantevenvirales</taxon>
        <taxon>Straboviridae</taxon>
        <taxon>Tevenvirinae</taxon>
        <taxon>Kanagawavirus</taxon>
        <taxon>Kanagawavirus cipnine</taxon>
    </lineage>
</organism>
<keyword evidence="1" id="KW-0436">Ligase</keyword>
<dbReference type="RefSeq" id="YP_009856113.1">
    <property type="nucleotide sequence ID" value="NC_048849.1"/>
</dbReference>
<evidence type="ECO:0000313" key="2">
    <source>
        <dbReference type="Proteomes" id="UP000465071"/>
    </source>
</evidence>
<dbReference type="EMBL" id="MN882610">
    <property type="protein sequence ID" value="QHS01759.1"/>
    <property type="molecule type" value="Genomic_DNA"/>
</dbReference>
<gene>
    <name evidence="1" type="primary">vs</name>
    <name evidence="1" type="ORF">CPT_CIP9_223</name>
</gene>
<dbReference type="GeneID" id="55626855"/>
<sequence>MLKQIALAVCLTLSMGVSANPEIEVTKSNMTDILEYAKRTAKDYCSPTNVDCILEFSNQVMSSYKDGQMDARSRYREKALSERYENRLMTTECIPSDAQFKDVCTSMVDRLVDAYNRGLNAK</sequence>
<keyword evidence="1" id="KW-0030">Aminoacyl-tRNA synthetase</keyword>
<dbReference type="KEGG" id="vg:55626855"/>